<keyword evidence="3 5" id="KW-0698">rRNA processing</keyword>
<dbReference type="PANTHER" id="PTHR12838">
    <property type="entry name" value="U3 SMALL NUCLEOLAR RNA-ASSOCIATED PROTEIN 11"/>
    <property type="match status" value="1"/>
</dbReference>
<feature type="compositionally biased region" description="Basic and acidic residues" evidence="6">
    <location>
        <begin position="211"/>
        <end position="233"/>
    </location>
</feature>
<dbReference type="GO" id="GO:0032040">
    <property type="term" value="C:small-subunit processome"/>
    <property type="evidence" value="ECO:0007669"/>
    <property type="project" value="UniProtKB-UniRule"/>
</dbReference>
<comment type="caution">
    <text evidence="7">The sequence shown here is derived from an EMBL/GenBank/DDBJ whole genome shotgun (WGS) entry which is preliminary data.</text>
</comment>
<comment type="subcellular location">
    <subcellularLocation>
        <location evidence="1 5">Nucleus</location>
        <location evidence="1 5">Nucleolus</location>
    </subcellularLocation>
</comment>
<keyword evidence="4 5" id="KW-0539">Nucleus</keyword>
<name>A0A0M0JG78_9EUKA</name>
<evidence type="ECO:0000313" key="7">
    <source>
        <dbReference type="EMBL" id="KOO25248.1"/>
    </source>
</evidence>
<gene>
    <name evidence="7" type="ORF">Ctob_000562</name>
</gene>
<dbReference type="InterPro" id="IPR007144">
    <property type="entry name" value="SSU_processome_Utp11"/>
</dbReference>
<dbReference type="PIRSF" id="PIRSF015952">
    <property type="entry name" value="U3snoRNP11"/>
    <property type="match status" value="1"/>
</dbReference>
<dbReference type="OrthoDB" id="29058at2759"/>
<evidence type="ECO:0000256" key="1">
    <source>
        <dbReference type="ARBA" id="ARBA00004604"/>
    </source>
</evidence>
<evidence type="ECO:0000256" key="6">
    <source>
        <dbReference type="SAM" id="MobiDB-lite"/>
    </source>
</evidence>
<dbReference type="EMBL" id="JWZX01003001">
    <property type="protein sequence ID" value="KOO25248.1"/>
    <property type="molecule type" value="Genomic_DNA"/>
</dbReference>
<feature type="region of interest" description="Disordered" evidence="6">
    <location>
        <begin position="150"/>
        <end position="233"/>
    </location>
</feature>
<reference evidence="8" key="1">
    <citation type="journal article" date="2015" name="PLoS Genet.">
        <title>Genome Sequence and Transcriptome Analyses of Chrysochromulina tobin: Metabolic Tools for Enhanced Algal Fitness in the Prominent Order Prymnesiales (Haptophyceae).</title>
        <authorList>
            <person name="Hovde B.T."/>
            <person name="Deodato C.R."/>
            <person name="Hunsperger H.M."/>
            <person name="Ryken S.A."/>
            <person name="Yost W."/>
            <person name="Jha R.K."/>
            <person name="Patterson J."/>
            <person name="Monnat R.J. Jr."/>
            <person name="Barlow S.B."/>
            <person name="Starkenburg S.R."/>
            <person name="Cattolico R.A."/>
        </authorList>
    </citation>
    <scope>NUCLEOTIDE SEQUENCE</scope>
    <source>
        <strain evidence="8">CCMP291</strain>
    </source>
</reference>
<keyword evidence="8" id="KW-1185">Reference proteome</keyword>
<dbReference type="PANTHER" id="PTHR12838:SF0">
    <property type="entry name" value="U3 SMALL NUCLEOLAR RNA-ASSOCIATED PROTEIN 11-RELATED"/>
    <property type="match status" value="1"/>
</dbReference>
<organism evidence="7 8">
    <name type="scientific">Chrysochromulina tobinii</name>
    <dbReference type="NCBI Taxonomy" id="1460289"/>
    <lineage>
        <taxon>Eukaryota</taxon>
        <taxon>Haptista</taxon>
        <taxon>Haptophyta</taxon>
        <taxon>Prymnesiophyceae</taxon>
        <taxon>Prymnesiales</taxon>
        <taxon>Chrysochromulinaceae</taxon>
        <taxon>Chrysochromulina</taxon>
    </lineage>
</organism>
<dbReference type="AlphaFoldDB" id="A0A0M0JG78"/>
<accession>A0A0M0JG78</accession>
<dbReference type="Proteomes" id="UP000037460">
    <property type="component" value="Unassembled WGS sequence"/>
</dbReference>
<protein>
    <recommendedName>
        <fullName evidence="5">U3 small nucleolar RNA-associated protein 11</fullName>
        <shortName evidence="5">U3 snoRNA-associated protein 11</shortName>
    </recommendedName>
</protein>
<evidence type="ECO:0000313" key="8">
    <source>
        <dbReference type="Proteomes" id="UP000037460"/>
    </source>
</evidence>
<evidence type="ECO:0000256" key="3">
    <source>
        <dbReference type="ARBA" id="ARBA00022552"/>
    </source>
</evidence>
<comment type="function">
    <text evidence="5">Involved in nucleolar processing of pre-18S ribosomal RNA.</text>
</comment>
<dbReference type="GO" id="GO:0006364">
    <property type="term" value="P:rRNA processing"/>
    <property type="evidence" value="ECO:0007669"/>
    <property type="project" value="UniProtKB-UniRule"/>
</dbReference>
<comment type="similarity">
    <text evidence="2 5">Belongs to the UTP11 family.</text>
</comment>
<comment type="subunit">
    <text evidence="5">Component of the ribosomal small subunit (SSU) processome.</text>
</comment>
<evidence type="ECO:0000256" key="2">
    <source>
        <dbReference type="ARBA" id="ARBA00008105"/>
    </source>
</evidence>
<sequence length="276" mass="30879">MNSGLRHVLKTRSYRERSQPAARAHLGLLEKKKDYKLRAKDFHKKEDAIRKLKEKAAFRNPDEFYFKMNNTKTEDGVHRKQAAEQPTADDMKQFKREDSGYLMVKQTAEAKKIERLRASLHMLDAPLQNKHTIFVDDAASARGIDMSARGATPAELASSKPLRRGAGGGAGPSSSSASTMEDEVDGEDGSVAAPPPGAPAGSSQLSKKAMAKLERERAAHYEEFQQRTARHDKMARTLQRIGIEKALLGKGPRRKIKATVEGIVKKVHKWRQRRQK</sequence>
<dbReference type="Pfam" id="PF03998">
    <property type="entry name" value="Utp11"/>
    <property type="match status" value="1"/>
</dbReference>
<evidence type="ECO:0000256" key="5">
    <source>
        <dbReference type="PIRNR" id="PIRNR015952"/>
    </source>
</evidence>
<evidence type="ECO:0000256" key="4">
    <source>
        <dbReference type="ARBA" id="ARBA00023242"/>
    </source>
</evidence>
<proteinExistence type="inferred from homology"/>